<evidence type="ECO:0000313" key="1">
    <source>
        <dbReference type="EMBL" id="KAK7387168.1"/>
    </source>
</evidence>
<name>A0AAN9S390_PSOTE</name>
<sequence>MGLSLYLFIPCQRVWWTPLYLYTHQAEDEDYRLSAPFDSGLRPICYRNGEDISFPAQTPIMVEVITSIGKKRFYGGKFKPNDEEIKEFLAAVDADEVVWRPYPALLPIEKDNNVNKEWLGCSMTMAIGGSYAFKHLPHYASRQFIDEELNMDRINKFLSNLPATHMRKKGTHTHEIPGRVIRAFKILNRSPFSPLFRLPIYVLDSSFHRKSRFDIWLAKVK</sequence>
<comment type="caution">
    <text evidence="1">The sequence shown here is derived from an EMBL/GenBank/DDBJ whole genome shotgun (WGS) entry which is preliminary data.</text>
</comment>
<dbReference type="AlphaFoldDB" id="A0AAN9S390"/>
<dbReference type="Proteomes" id="UP001386955">
    <property type="component" value="Unassembled WGS sequence"/>
</dbReference>
<reference evidence="1 2" key="1">
    <citation type="submission" date="2024-01" db="EMBL/GenBank/DDBJ databases">
        <title>The genomes of 5 underutilized Papilionoideae crops provide insights into root nodulation and disease resistanc.</title>
        <authorList>
            <person name="Jiang F."/>
        </authorList>
    </citation>
    <scope>NUCLEOTIDE SEQUENCE [LARGE SCALE GENOMIC DNA]</scope>
    <source>
        <strain evidence="1">DUOXIRENSHENG_FW03</strain>
        <tissue evidence="1">Leaves</tissue>
    </source>
</reference>
<dbReference type="EMBL" id="JAYMYS010000007">
    <property type="protein sequence ID" value="KAK7387168.1"/>
    <property type="molecule type" value="Genomic_DNA"/>
</dbReference>
<accession>A0AAN9S390</accession>
<organism evidence="1 2">
    <name type="scientific">Psophocarpus tetragonolobus</name>
    <name type="common">Winged bean</name>
    <name type="synonym">Dolichos tetragonolobus</name>
    <dbReference type="NCBI Taxonomy" id="3891"/>
    <lineage>
        <taxon>Eukaryota</taxon>
        <taxon>Viridiplantae</taxon>
        <taxon>Streptophyta</taxon>
        <taxon>Embryophyta</taxon>
        <taxon>Tracheophyta</taxon>
        <taxon>Spermatophyta</taxon>
        <taxon>Magnoliopsida</taxon>
        <taxon>eudicotyledons</taxon>
        <taxon>Gunneridae</taxon>
        <taxon>Pentapetalae</taxon>
        <taxon>rosids</taxon>
        <taxon>fabids</taxon>
        <taxon>Fabales</taxon>
        <taxon>Fabaceae</taxon>
        <taxon>Papilionoideae</taxon>
        <taxon>50 kb inversion clade</taxon>
        <taxon>NPAAA clade</taxon>
        <taxon>indigoferoid/millettioid clade</taxon>
        <taxon>Phaseoleae</taxon>
        <taxon>Psophocarpus</taxon>
    </lineage>
</organism>
<proteinExistence type="predicted"/>
<gene>
    <name evidence="1" type="ORF">VNO78_27725</name>
</gene>
<keyword evidence="2" id="KW-1185">Reference proteome</keyword>
<evidence type="ECO:0000313" key="2">
    <source>
        <dbReference type="Proteomes" id="UP001386955"/>
    </source>
</evidence>
<protein>
    <submittedName>
        <fullName evidence="1">Uncharacterized protein</fullName>
    </submittedName>
</protein>